<feature type="compositionally biased region" description="Low complexity" evidence="1">
    <location>
        <begin position="70"/>
        <end position="87"/>
    </location>
</feature>
<sequence>MSTPWSVFQDGRMGSPQADAESTQYTEARRMARASHHDRKERRLHGITTTRLWPPPQSASGPHPESIGDRSSPFRIRPRRIAAPIRSLPTISSTL</sequence>
<feature type="region of interest" description="Disordered" evidence="1">
    <location>
        <begin position="1"/>
        <end position="95"/>
    </location>
</feature>
<dbReference type="AlphaFoldDB" id="A0AAP0PYU1"/>
<dbReference type="EMBL" id="JBBNAF010000003">
    <property type="protein sequence ID" value="KAK9160450.1"/>
    <property type="molecule type" value="Genomic_DNA"/>
</dbReference>
<protein>
    <submittedName>
        <fullName evidence="2">Uncharacterized protein</fullName>
    </submittedName>
</protein>
<reference evidence="2 3" key="1">
    <citation type="submission" date="2024-01" db="EMBL/GenBank/DDBJ databases">
        <title>Genome assemblies of Stephania.</title>
        <authorList>
            <person name="Yang L."/>
        </authorList>
    </citation>
    <scope>NUCLEOTIDE SEQUENCE [LARGE SCALE GENOMIC DNA]</scope>
    <source>
        <strain evidence="2">YNDBR</strain>
        <tissue evidence="2">Leaf</tissue>
    </source>
</reference>
<evidence type="ECO:0000313" key="3">
    <source>
        <dbReference type="Proteomes" id="UP001420932"/>
    </source>
</evidence>
<gene>
    <name evidence="2" type="ORF">Syun_006791</name>
</gene>
<organism evidence="2 3">
    <name type="scientific">Stephania yunnanensis</name>
    <dbReference type="NCBI Taxonomy" id="152371"/>
    <lineage>
        <taxon>Eukaryota</taxon>
        <taxon>Viridiplantae</taxon>
        <taxon>Streptophyta</taxon>
        <taxon>Embryophyta</taxon>
        <taxon>Tracheophyta</taxon>
        <taxon>Spermatophyta</taxon>
        <taxon>Magnoliopsida</taxon>
        <taxon>Ranunculales</taxon>
        <taxon>Menispermaceae</taxon>
        <taxon>Menispermoideae</taxon>
        <taxon>Cissampelideae</taxon>
        <taxon>Stephania</taxon>
    </lineage>
</organism>
<dbReference type="Proteomes" id="UP001420932">
    <property type="component" value="Unassembled WGS sequence"/>
</dbReference>
<name>A0AAP0PYU1_9MAGN</name>
<keyword evidence="3" id="KW-1185">Reference proteome</keyword>
<comment type="caution">
    <text evidence="2">The sequence shown here is derived from an EMBL/GenBank/DDBJ whole genome shotgun (WGS) entry which is preliminary data.</text>
</comment>
<evidence type="ECO:0000256" key="1">
    <source>
        <dbReference type="SAM" id="MobiDB-lite"/>
    </source>
</evidence>
<proteinExistence type="predicted"/>
<accession>A0AAP0PYU1</accession>
<feature type="compositionally biased region" description="Basic residues" evidence="1">
    <location>
        <begin position="31"/>
        <end position="45"/>
    </location>
</feature>
<evidence type="ECO:0000313" key="2">
    <source>
        <dbReference type="EMBL" id="KAK9160450.1"/>
    </source>
</evidence>